<dbReference type="AlphaFoldDB" id="A0A084EJZ4"/>
<proteinExistence type="predicted"/>
<evidence type="ECO:0000313" key="1">
    <source>
        <dbReference type="EMBL" id="KEZ18286.1"/>
    </source>
</evidence>
<reference evidence="1 2" key="1">
    <citation type="submission" date="2014-03" db="EMBL/GenBank/DDBJ databases">
        <title>Genome sequence of Sphingobium yanoikuyae B1.</title>
        <authorList>
            <person name="Gan H.M."/>
            <person name="Gan H.Y."/>
            <person name="Savka M.A."/>
        </authorList>
    </citation>
    <scope>NUCLEOTIDE SEQUENCE [LARGE SCALE GENOMIC DNA]</scope>
    <source>
        <strain evidence="1 2">B1</strain>
    </source>
</reference>
<sequence length="131" mass="14207">MGAGRQRGNDAAPGDAAAPFGEARVAIHRQQQDAQPFAIAVLAKIVAAGLRDGEVMGLVGRIAKARRRREALVHDYHRRRLWQARTRWRSSSARSSAVTTGVSAGRWSRSACSFTRLMTGVGALSQSNQRP</sequence>
<name>A0A084EJZ4_SPHYA</name>
<gene>
    <name evidence="1" type="ORF">CP98_02840</name>
</gene>
<dbReference type="Proteomes" id="UP000028534">
    <property type="component" value="Unassembled WGS sequence"/>
</dbReference>
<accession>A0A084EJZ4</accession>
<dbReference type="EMBL" id="JGVR01000017">
    <property type="protein sequence ID" value="KEZ18286.1"/>
    <property type="molecule type" value="Genomic_DNA"/>
</dbReference>
<evidence type="ECO:0000313" key="2">
    <source>
        <dbReference type="Proteomes" id="UP000028534"/>
    </source>
</evidence>
<comment type="caution">
    <text evidence="1">The sequence shown here is derived from an EMBL/GenBank/DDBJ whole genome shotgun (WGS) entry which is preliminary data.</text>
</comment>
<organism evidence="1 2">
    <name type="scientific">Sphingobium yanoikuyae</name>
    <name type="common">Sphingomonas yanoikuyae</name>
    <dbReference type="NCBI Taxonomy" id="13690"/>
    <lineage>
        <taxon>Bacteria</taxon>
        <taxon>Pseudomonadati</taxon>
        <taxon>Pseudomonadota</taxon>
        <taxon>Alphaproteobacteria</taxon>
        <taxon>Sphingomonadales</taxon>
        <taxon>Sphingomonadaceae</taxon>
        <taxon>Sphingobium</taxon>
    </lineage>
</organism>
<protein>
    <submittedName>
        <fullName evidence="1">Uncharacterized protein</fullName>
    </submittedName>
</protein>